<evidence type="ECO:0000313" key="3">
    <source>
        <dbReference type="WBParaSite" id="OFLC_0000358401-mRNA-1"/>
    </source>
</evidence>
<dbReference type="EMBL" id="KZ270012">
    <property type="protein sequence ID" value="OZC08220.1"/>
    <property type="molecule type" value="Genomic_DNA"/>
</dbReference>
<organism evidence="3">
    <name type="scientific">Onchocerca flexuosa</name>
    <dbReference type="NCBI Taxonomy" id="387005"/>
    <lineage>
        <taxon>Eukaryota</taxon>
        <taxon>Metazoa</taxon>
        <taxon>Ecdysozoa</taxon>
        <taxon>Nematoda</taxon>
        <taxon>Chromadorea</taxon>
        <taxon>Rhabditida</taxon>
        <taxon>Spirurina</taxon>
        <taxon>Spiruromorpha</taxon>
        <taxon>Filarioidea</taxon>
        <taxon>Onchocercidae</taxon>
        <taxon>Onchocerca</taxon>
    </lineage>
</organism>
<reference evidence="3" key="2">
    <citation type="submission" date="2016-06" db="UniProtKB">
        <authorList>
            <consortium name="WormBaseParasite"/>
        </authorList>
    </citation>
    <scope>IDENTIFICATION</scope>
</reference>
<accession>A0A183H7X3</accession>
<dbReference type="Proteomes" id="UP000242913">
    <property type="component" value="Unassembled WGS sequence"/>
</dbReference>
<proteinExistence type="predicted"/>
<reference evidence="1 2" key="1">
    <citation type="submission" date="2015-12" db="EMBL/GenBank/DDBJ databases">
        <title>Draft genome of the nematode, Onchocerca flexuosa.</title>
        <authorList>
            <person name="Mitreva M."/>
        </authorList>
    </citation>
    <scope>NUCLEOTIDE SEQUENCE [LARGE SCALE GENOMIC DNA]</scope>
    <source>
        <strain evidence="1">Red Deer</strain>
    </source>
</reference>
<evidence type="ECO:0000313" key="2">
    <source>
        <dbReference type="Proteomes" id="UP000242913"/>
    </source>
</evidence>
<dbReference type="WBParaSite" id="OFLC_0000358401-mRNA-1">
    <property type="protein sequence ID" value="OFLC_0000358401-mRNA-1"/>
    <property type="gene ID" value="OFLC_0000358401"/>
</dbReference>
<sequence length="101" mass="11484">MKYIEALDMITGCLKYDLSEHYDLEYIQHYSWFFEADTSLPLQYRSCCKLGASALCNVLSNFRVTAPHFGHFTLMSSPNGSATISMDTTHCNCRIMAENIV</sequence>
<protein>
    <submittedName>
        <fullName evidence="3">Ovule protein</fullName>
    </submittedName>
</protein>
<keyword evidence="2" id="KW-1185">Reference proteome</keyword>
<name>A0A183H7X3_9BILA</name>
<evidence type="ECO:0000313" key="1">
    <source>
        <dbReference type="EMBL" id="OZC08220.1"/>
    </source>
</evidence>
<gene>
    <name evidence="1" type="ORF">X798_04779</name>
</gene>
<dbReference type="AlphaFoldDB" id="A0A183H7X3"/>